<dbReference type="STRING" id="1943.AQJ64_26620"/>
<evidence type="ECO:0000313" key="3">
    <source>
        <dbReference type="Proteomes" id="UP000052982"/>
    </source>
</evidence>
<gene>
    <name evidence="2" type="ORF">AQJ64_26620</name>
</gene>
<dbReference type="PROSITE" id="PS50082">
    <property type="entry name" value="WD_REPEATS_2"/>
    <property type="match status" value="1"/>
</dbReference>
<organism evidence="2 3">
    <name type="scientific">Streptomyces griseoruber</name>
    <dbReference type="NCBI Taxonomy" id="1943"/>
    <lineage>
        <taxon>Bacteria</taxon>
        <taxon>Bacillati</taxon>
        <taxon>Actinomycetota</taxon>
        <taxon>Actinomycetes</taxon>
        <taxon>Kitasatosporales</taxon>
        <taxon>Streptomycetaceae</taxon>
        <taxon>Streptomyces</taxon>
    </lineage>
</organism>
<keyword evidence="1" id="KW-0853">WD repeat</keyword>
<keyword evidence="3" id="KW-1185">Reference proteome</keyword>
<protein>
    <submittedName>
        <fullName evidence="2">Uncharacterized protein</fullName>
    </submittedName>
</protein>
<evidence type="ECO:0000313" key="2">
    <source>
        <dbReference type="EMBL" id="KUN79997.1"/>
    </source>
</evidence>
<proteinExistence type="predicted"/>
<accession>A0A101STY3</accession>
<dbReference type="AlphaFoldDB" id="A0A101STY3"/>
<dbReference type="Gene3D" id="2.130.10.10">
    <property type="entry name" value="YVTN repeat-like/Quinoprotein amine dehydrogenase"/>
    <property type="match status" value="1"/>
</dbReference>
<name>A0A101STY3_9ACTN</name>
<comment type="caution">
    <text evidence="2">The sequence shown here is derived from an EMBL/GenBank/DDBJ whole genome shotgun (WGS) entry which is preliminary data.</text>
</comment>
<dbReference type="InterPro" id="IPR015943">
    <property type="entry name" value="WD40/YVTN_repeat-like_dom_sf"/>
</dbReference>
<dbReference type="InterPro" id="IPR001680">
    <property type="entry name" value="WD40_rpt"/>
</dbReference>
<evidence type="ECO:0000256" key="1">
    <source>
        <dbReference type="PROSITE-ProRule" id="PRU00221"/>
    </source>
</evidence>
<feature type="repeat" description="WD" evidence="1">
    <location>
        <begin position="16"/>
        <end position="37"/>
    </location>
</feature>
<dbReference type="InterPro" id="IPR036322">
    <property type="entry name" value="WD40_repeat_dom_sf"/>
</dbReference>
<dbReference type="EMBL" id="LMWW01000045">
    <property type="protein sequence ID" value="KUN79997.1"/>
    <property type="molecule type" value="Genomic_DNA"/>
</dbReference>
<dbReference type="Proteomes" id="UP000052982">
    <property type="component" value="Unassembled WGS sequence"/>
</dbReference>
<dbReference type="SUPFAM" id="SSF50978">
    <property type="entry name" value="WD40 repeat-like"/>
    <property type="match status" value="1"/>
</dbReference>
<reference evidence="2 3" key="1">
    <citation type="submission" date="2015-10" db="EMBL/GenBank/DDBJ databases">
        <title>Draft genome sequence of Streptomyces griseoruber DSM 40281, type strain for the species Streptomyces griseoruber.</title>
        <authorList>
            <person name="Ruckert C."/>
            <person name="Winkler A."/>
            <person name="Kalinowski J."/>
            <person name="Kampfer P."/>
            <person name="Glaeser S."/>
        </authorList>
    </citation>
    <scope>NUCLEOTIDE SEQUENCE [LARGE SCALE GENOMIC DNA]</scope>
    <source>
        <strain evidence="2 3">DSM 40281</strain>
    </source>
</reference>
<sequence length="68" mass="7001">MTAVATTVVDGRAVAVTGSRDHTVRTWDLTTGSPLHPPLGCRADATTADGHLVVGHGREVAVLVRVTA</sequence>